<dbReference type="PANTHER" id="PTHR46534:SF1">
    <property type="entry name" value="IGGFC-BINDING PROTEIN N-TERMINAL DOMAIN-CONTAINING PROTEIN"/>
    <property type="match status" value="1"/>
</dbReference>
<sequence>MIIFHEGYRPSYTNPKIYVASEYTAHLSVSNFNNTENKSVTIDKSNAEYNLSHSVLPSNGISLAGVVLHSDIRINVYGFLYQGQVSEGFLSMPLRFASTKYIIPTLPAYGIDYGYKNLIALTPVFQNTVVNLNLKLKSGSITYKNKRYYNNDTIRLVINKYSTFQLSHTSDLSGTLVTASKPVIVVSGNQCNFAGATHFGNCQAFIESVFPTDQLDNLFITPHISTRLNNTVRIQSINSTYLTIKTGNNKTSKTLNARDFLDFYYNTISIIFASDDVLVESYPYGLIGSKGDPFMMTIPGVNQYLHEYDFVVPTGFDSFISITVQSDAIDGFLLDGNSSNIRSGIFSISEGSNHFSTFSMSISTGFHHIEHRTNIRFGLWVYGNGGLDGYGYPAGMAYKIFN</sequence>
<evidence type="ECO:0000313" key="2">
    <source>
        <dbReference type="EMBL" id="CAC5390103.1"/>
    </source>
</evidence>
<dbReference type="PANTHER" id="PTHR46534">
    <property type="entry name" value="IGGFC_BINDING DOMAIN-CONTAINING PROTEIN"/>
    <property type="match status" value="1"/>
</dbReference>
<dbReference type="EMBL" id="CACVKT020004451">
    <property type="protein sequence ID" value="CAC5390103.1"/>
    <property type="molecule type" value="Genomic_DNA"/>
</dbReference>
<protein>
    <recommendedName>
        <fullName evidence="1">IgGFc-binding protein N-terminal domain-containing protein</fullName>
    </recommendedName>
</protein>
<dbReference type="OrthoDB" id="6130110at2759"/>
<evidence type="ECO:0000313" key="3">
    <source>
        <dbReference type="Proteomes" id="UP000507470"/>
    </source>
</evidence>
<organism evidence="2 3">
    <name type="scientific">Mytilus coruscus</name>
    <name type="common">Sea mussel</name>
    <dbReference type="NCBI Taxonomy" id="42192"/>
    <lineage>
        <taxon>Eukaryota</taxon>
        <taxon>Metazoa</taxon>
        <taxon>Spiralia</taxon>
        <taxon>Lophotrochozoa</taxon>
        <taxon>Mollusca</taxon>
        <taxon>Bivalvia</taxon>
        <taxon>Autobranchia</taxon>
        <taxon>Pteriomorphia</taxon>
        <taxon>Mytilida</taxon>
        <taxon>Mytiloidea</taxon>
        <taxon>Mytilidae</taxon>
        <taxon>Mytilinae</taxon>
        <taxon>Mytilus</taxon>
    </lineage>
</organism>
<accession>A0A6J8C1L9</accession>
<gene>
    <name evidence="2" type="ORF">MCOR_25223</name>
</gene>
<dbReference type="InterPro" id="IPR035234">
    <property type="entry name" value="IgGFc-bd_N"/>
</dbReference>
<evidence type="ECO:0000259" key="1">
    <source>
        <dbReference type="Pfam" id="PF17517"/>
    </source>
</evidence>
<feature type="domain" description="IgGFc-binding protein N-terminal" evidence="1">
    <location>
        <begin position="89"/>
        <end position="383"/>
    </location>
</feature>
<dbReference type="Pfam" id="PF17517">
    <property type="entry name" value="IgGFc_binding"/>
    <property type="match status" value="1"/>
</dbReference>
<reference evidence="2 3" key="1">
    <citation type="submission" date="2020-06" db="EMBL/GenBank/DDBJ databases">
        <authorList>
            <person name="Li R."/>
            <person name="Bekaert M."/>
        </authorList>
    </citation>
    <scope>NUCLEOTIDE SEQUENCE [LARGE SCALE GENOMIC DNA]</scope>
    <source>
        <strain evidence="3">wild</strain>
    </source>
</reference>
<dbReference type="AlphaFoldDB" id="A0A6J8C1L9"/>
<proteinExistence type="predicted"/>
<name>A0A6J8C1L9_MYTCO</name>
<keyword evidence="3" id="KW-1185">Reference proteome</keyword>
<dbReference type="Proteomes" id="UP000507470">
    <property type="component" value="Unassembled WGS sequence"/>
</dbReference>